<sequence>MSIPCMLVSKVGDDFWYPVNHPLIVSPGTKTIVFHACFDSGLSGSGRPNRVLKRICSWDTILPAIGVAGEKMI</sequence>
<evidence type="ECO:0000313" key="2">
    <source>
        <dbReference type="Proteomes" id="UP001154282"/>
    </source>
</evidence>
<evidence type="ECO:0000313" key="1">
    <source>
        <dbReference type="EMBL" id="CAI0585689.1"/>
    </source>
</evidence>
<name>A0AAV0RX20_9ROSI</name>
<feature type="non-terminal residue" evidence="1">
    <location>
        <position position="73"/>
    </location>
</feature>
<gene>
    <name evidence="1" type="ORF">LITE_LOCUS50164</name>
</gene>
<accession>A0AAV0RX20</accession>
<dbReference type="Proteomes" id="UP001154282">
    <property type="component" value="Unassembled WGS sequence"/>
</dbReference>
<dbReference type="AlphaFoldDB" id="A0AAV0RX20"/>
<keyword evidence="2" id="KW-1185">Reference proteome</keyword>
<comment type="caution">
    <text evidence="1">The sequence shown here is derived from an EMBL/GenBank/DDBJ whole genome shotgun (WGS) entry which is preliminary data.</text>
</comment>
<organism evidence="1 2">
    <name type="scientific">Linum tenue</name>
    <dbReference type="NCBI Taxonomy" id="586396"/>
    <lineage>
        <taxon>Eukaryota</taxon>
        <taxon>Viridiplantae</taxon>
        <taxon>Streptophyta</taxon>
        <taxon>Embryophyta</taxon>
        <taxon>Tracheophyta</taxon>
        <taxon>Spermatophyta</taxon>
        <taxon>Magnoliopsida</taxon>
        <taxon>eudicotyledons</taxon>
        <taxon>Gunneridae</taxon>
        <taxon>Pentapetalae</taxon>
        <taxon>rosids</taxon>
        <taxon>fabids</taxon>
        <taxon>Malpighiales</taxon>
        <taxon>Linaceae</taxon>
        <taxon>Linum</taxon>
    </lineage>
</organism>
<dbReference type="EMBL" id="CAMGYJ010000011">
    <property type="protein sequence ID" value="CAI0585689.1"/>
    <property type="molecule type" value="Genomic_DNA"/>
</dbReference>
<reference evidence="1" key="1">
    <citation type="submission" date="2022-08" db="EMBL/GenBank/DDBJ databases">
        <authorList>
            <person name="Gutierrez-Valencia J."/>
        </authorList>
    </citation>
    <scope>NUCLEOTIDE SEQUENCE</scope>
</reference>
<proteinExistence type="predicted"/>
<protein>
    <submittedName>
        <fullName evidence="1">Uncharacterized protein</fullName>
    </submittedName>
</protein>